<accession>A0A1V8YGF0</accession>
<dbReference type="Proteomes" id="UP000192477">
    <property type="component" value="Unassembled WGS sequence"/>
</dbReference>
<comment type="caution">
    <text evidence="1">The sequence shown here is derived from an EMBL/GenBank/DDBJ whole genome shotgun (WGS) entry which is preliminary data.</text>
</comment>
<dbReference type="EMBL" id="MJEA01000001">
    <property type="protein sequence ID" value="OQO71304.1"/>
    <property type="molecule type" value="Genomic_DNA"/>
</dbReference>
<evidence type="ECO:0000313" key="1">
    <source>
        <dbReference type="EMBL" id="OQO71304.1"/>
    </source>
</evidence>
<name>A0A1V8YGF0_9ENTE</name>
<gene>
    <name evidence="1" type="ORF">BH747_00275</name>
</gene>
<reference evidence="1 2" key="1">
    <citation type="journal article" date="2017" name="BMC Microbiol.">
        <title>Comparative genomics of Enterococcus spp. isolated from bovine feces.</title>
        <authorList>
            <person name="Beukers A.G."/>
            <person name="Zaheer R."/>
            <person name="Goji N."/>
            <person name="Amoako K.K."/>
            <person name="Chaves A.V."/>
            <person name="Ward M.P."/>
            <person name="McAllister T.A."/>
        </authorList>
    </citation>
    <scope>NUCLEOTIDE SEQUENCE [LARGE SCALE GENOMIC DNA]</scope>
    <source>
        <strain evidence="1 2">F1129D 143</strain>
    </source>
</reference>
<proteinExistence type="predicted"/>
<dbReference type="AlphaFoldDB" id="A0A1V8YGF0"/>
<organism evidence="1 2">
    <name type="scientific">Enterococcus villorum</name>
    <dbReference type="NCBI Taxonomy" id="112904"/>
    <lineage>
        <taxon>Bacteria</taxon>
        <taxon>Bacillati</taxon>
        <taxon>Bacillota</taxon>
        <taxon>Bacilli</taxon>
        <taxon>Lactobacillales</taxon>
        <taxon>Enterococcaceae</taxon>
        <taxon>Enterococcus</taxon>
    </lineage>
</organism>
<dbReference type="RefSeq" id="WP_081181312.1">
    <property type="nucleotide sequence ID" value="NZ_MJEA01000001.1"/>
</dbReference>
<protein>
    <submittedName>
        <fullName evidence="1">Uncharacterized protein</fullName>
    </submittedName>
</protein>
<sequence>MKGISIDKIFSLSINKEYFDKLTEIINSVPEMLKNISQLEKYYVDKIEKVKNLGWTMSELLMEEEIIEKDENMTDEYIHQFYKSNHYHQLFKEFESIKNNCGEAFDDTLDMIIEVLEVDMKYYPLCVGVLFSIVDHSFVYQLEDGQMDNSKFINKKTQEEFSGKINNDKTVLLKKIRLTCCELIKEKYFKSVSFSDNKLTRHSVHHGRYDVTQITEKEFIRLVNFCSTFSEFNNKPDKQCLIL</sequence>
<evidence type="ECO:0000313" key="2">
    <source>
        <dbReference type="Proteomes" id="UP000192477"/>
    </source>
</evidence>